<evidence type="ECO:0000313" key="5">
    <source>
        <dbReference type="Proteomes" id="UP000741013"/>
    </source>
</evidence>
<gene>
    <name evidence="4" type="ORF">JOM49_000921</name>
</gene>
<comment type="caution">
    <text evidence="4">The sequence shown here is derived from an EMBL/GenBank/DDBJ whole genome shotgun (WGS) entry which is preliminary data.</text>
</comment>
<dbReference type="Pfam" id="PF05532">
    <property type="entry name" value="CsbD"/>
    <property type="match status" value="1"/>
</dbReference>
<comment type="similarity">
    <text evidence="1">Belongs to the UPF0337 (CsbD) family.</text>
</comment>
<dbReference type="Gene3D" id="1.10.1470.10">
    <property type="entry name" value="YjbJ"/>
    <property type="match status" value="1"/>
</dbReference>
<evidence type="ECO:0000256" key="1">
    <source>
        <dbReference type="ARBA" id="ARBA00009129"/>
    </source>
</evidence>
<protein>
    <submittedName>
        <fullName evidence="4">Uncharacterized protein YjbJ (UPF0337 family)</fullName>
    </submittedName>
</protein>
<dbReference type="RefSeq" id="WP_209663112.1">
    <property type="nucleotide sequence ID" value="NZ_JAGGMS010000001.1"/>
</dbReference>
<proteinExistence type="inferred from homology"/>
<evidence type="ECO:0000313" key="4">
    <source>
        <dbReference type="EMBL" id="MBP2179395.1"/>
    </source>
</evidence>
<feature type="region of interest" description="Disordered" evidence="2">
    <location>
        <begin position="1"/>
        <end position="70"/>
    </location>
</feature>
<organism evidence="4 5">
    <name type="scientific">Amycolatopsis magusensis</name>
    <dbReference type="NCBI Taxonomy" id="882444"/>
    <lineage>
        <taxon>Bacteria</taxon>
        <taxon>Bacillati</taxon>
        <taxon>Actinomycetota</taxon>
        <taxon>Actinomycetes</taxon>
        <taxon>Pseudonocardiales</taxon>
        <taxon>Pseudonocardiaceae</taxon>
        <taxon>Amycolatopsis</taxon>
    </lineage>
</organism>
<keyword evidence="5" id="KW-1185">Reference proteome</keyword>
<dbReference type="InterPro" id="IPR008462">
    <property type="entry name" value="CsbD"/>
</dbReference>
<sequence>MSLVDKAKDKAQQAMGAAKEKLGHSTGNEDLKDSGKADQTKGEVKETGHDLRDKAQGAVQDLKGKRPEDR</sequence>
<feature type="compositionally biased region" description="Basic and acidic residues" evidence="2">
    <location>
        <begin position="1"/>
        <end position="11"/>
    </location>
</feature>
<feature type="compositionally biased region" description="Basic and acidic residues" evidence="2">
    <location>
        <begin position="18"/>
        <end position="55"/>
    </location>
</feature>
<accession>A0ABS4PJ37</accession>
<evidence type="ECO:0000259" key="3">
    <source>
        <dbReference type="Pfam" id="PF05532"/>
    </source>
</evidence>
<dbReference type="SUPFAM" id="SSF69047">
    <property type="entry name" value="Hypothetical protein YjbJ"/>
    <property type="match status" value="1"/>
</dbReference>
<dbReference type="Proteomes" id="UP000741013">
    <property type="component" value="Unassembled WGS sequence"/>
</dbReference>
<name>A0ABS4PJ37_9PSEU</name>
<dbReference type="InterPro" id="IPR036629">
    <property type="entry name" value="YjbJ_sf"/>
</dbReference>
<dbReference type="EMBL" id="JAGGMS010000001">
    <property type="protein sequence ID" value="MBP2179395.1"/>
    <property type="molecule type" value="Genomic_DNA"/>
</dbReference>
<feature type="domain" description="CsbD-like" evidence="3">
    <location>
        <begin position="5"/>
        <end position="56"/>
    </location>
</feature>
<reference evidence="4 5" key="1">
    <citation type="submission" date="2021-03" db="EMBL/GenBank/DDBJ databases">
        <title>Sequencing the genomes of 1000 actinobacteria strains.</title>
        <authorList>
            <person name="Klenk H.-P."/>
        </authorList>
    </citation>
    <scope>NUCLEOTIDE SEQUENCE [LARGE SCALE GENOMIC DNA]</scope>
    <source>
        <strain evidence="4 5">DSM 45510</strain>
    </source>
</reference>
<evidence type="ECO:0000256" key="2">
    <source>
        <dbReference type="SAM" id="MobiDB-lite"/>
    </source>
</evidence>